<sequence length="568" mass="64522">MQLSQREAERQKRRATNLIWNSARDYSLAPVVRAYDTDGFADIYMNSIIGAVYSFYDFPKIKEVLDSFVRTPRGDEFEELAWVALENCAFERAASERPALRELRLAYAQKVAAEAKRKGGARELGEVYRIKLEHYERALGLEPEMPERDRKILDALELSPELSTEEVAQAIRAVLREYYMFVATTTTGRGGGLPTLINFLRRRRGGIGAAVRNEEEGTGSDKRAKKIKERMVGERSEDEMREYVEDCFGASMYAPGELKRIEERLCSGTHWDSILHFTRGEMKPLDRNNREAIVQRSAAKRQSELNRKYFTDDIVRNRLTIARLSEKIRNCMLVHLDDARIKSRTGALAPEKVWRAVALSDESVFTRPERGGDTELSVDILLDASASQIERQESVSTQAYMIAESLTRCGIPTRVYSFCTLNGCTVLRLFRDYEESSKNEAIFDYCATGWNRDGLAFRAAGWMMRSSHCERRLLMILSDASPNDDRKLPVAETGKQELYRGEPGVLDSAAEVEKLRREGISVMCIFTGEDDDLPSARRIYGRDLVRIRSIEQFADAVGGVVVELIGNM</sequence>
<dbReference type="EMBL" id="DVJS01000281">
    <property type="protein sequence ID" value="HIS98576.1"/>
    <property type="molecule type" value="Genomic_DNA"/>
</dbReference>
<gene>
    <name evidence="1" type="ORF">IAD42_11435</name>
</gene>
<reference evidence="1" key="1">
    <citation type="submission" date="2020-10" db="EMBL/GenBank/DDBJ databases">
        <authorList>
            <person name="Gilroy R."/>
        </authorList>
    </citation>
    <scope>NUCLEOTIDE SEQUENCE</scope>
    <source>
        <strain evidence="1">ChiHecec3B27-6122</strain>
    </source>
</reference>
<accession>A0A9D1KA16</accession>
<dbReference type="SUPFAM" id="SSF53300">
    <property type="entry name" value="vWA-like"/>
    <property type="match status" value="1"/>
</dbReference>
<dbReference type="InterPro" id="IPR051928">
    <property type="entry name" value="NorD/CobT"/>
</dbReference>
<proteinExistence type="predicted"/>
<dbReference type="PANTHER" id="PTHR41248">
    <property type="entry name" value="NORD PROTEIN"/>
    <property type="match status" value="1"/>
</dbReference>
<dbReference type="AlphaFoldDB" id="A0A9D1KA16"/>
<dbReference type="InterPro" id="IPR036465">
    <property type="entry name" value="vWFA_dom_sf"/>
</dbReference>
<reference evidence="1" key="2">
    <citation type="journal article" date="2021" name="PeerJ">
        <title>Extensive microbial diversity within the chicken gut microbiome revealed by metagenomics and culture.</title>
        <authorList>
            <person name="Gilroy R."/>
            <person name="Ravi A."/>
            <person name="Getino M."/>
            <person name="Pursley I."/>
            <person name="Horton D.L."/>
            <person name="Alikhan N.F."/>
            <person name="Baker D."/>
            <person name="Gharbi K."/>
            <person name="Hall N."/>
            <person name="Watson M."/>
            <person name="Adriaenssens E.M."/>
            <person name="Foster-Nyarko E."/>
            <person name="Jarju S."/>
            <person name="Secka A."/>
            <person name="Antonio M."/>
            <person name="Oren A."/>
            <person name="Chaudhuri R.R."/>
            <person name="La Ragione R."/>
            <person name="Hildebrand F."/>
            <person name="Pallen M.J."/>
        </authorList>
    </citation>
    <scope>NUCLEOTIDE SEQUENCE</scope>
    <source>
        <strain evidence="1">ChiHecec3B27-6122</strain>
    </source>
</reference>
<name>A0A9D1KA16_9FIRM</name>
<evidence type="ECO:0000313" key="2">
    <source>
        <dbReference type="Proteomes" id="UP000886876"/>
    </source>
</evidence>
<protein>
    <recommendedName>
        <fullName evidence="3">Nitric oxide reductase activation protein</fullName>
    </recommendedName>
</protein>
<comment type="caution">
    <text evidence="1">The sequence shown here is derived from an EMBL/GenBank/DDBJ whole genome shotgun (WGS) entry which is preliminary data.</text>
</comment>
<evidence type="ECO:0008006" key="3">
    <source>
        <dbReference type="Google" id="ProtNLM"/>
    </source>
</evidence>
<organism evidence="1 2">
    <name type="scientific">Candidatus Scatomorpha pullistercoris</name>
    <dbReference type="NCBI Taxonomy" id="2840929"/>
    <lineage>
        <taxon>Bacteria</taxon>
        <taxon>Bacillati</taxon>
        <taxon>Bacillota</taxon>
        <taxon>Clostridia</taxon>
        <taxon>Eubacteriales</taxon>
        <taxon>Candidatus Scatomorpha</taxon>
    </lineage>
</organism>
<dbReference type="Proteomes" id="UP000886876">
    <property type="component" value="Unassembled WGS sequence"/>
</dbReference>
<evidence type="ECO:0000313" key="1">
    <source>
        <dbReference type="EMBL" id="HIS98576.1"/>
    </source>
</evidence>
<dbReference type="PANTHER" id="PTHR41248:SF1">
    <property type="entry name" value="NORD PROTEIN"/>
    <property type="match status" value="1"/>
</dbReference>